<name>A0A328BJ79_9BACT</name>
<evidence type="ECO:0000256" key="1">
    <source>
        <dbReference type="SAM" id="MobiDB-lite"/>
    </source>
</evidence>
<reference evidence="4" key="1">
    <citation type="submission" date="2018-05" db="EMBL/GenBank/DDBJ databases">
        <authorList>
            <person name="Nie L."/>
        </authorList>
    </citation>
    <scope>NUCLEOTIDE SEQUENCE [LARGE SCALE GENOMIC DNA]</scope>
    <source>
        <strain evidence="4">NL</strain>
    </source>
</reference>
<gene>
    <name evidence="3" type="ORF">DLM85_14795</name>
</gene>
<dbReference type="AlphaFoldDB" id="A0A328BJ79"/>
<feature type="chain" id="PRO_5016453235" description="ABC-type transport auxiliary lipoprotein component domain-containing protein" evidence="2">
    <location>
        <begin position="25"/>
        <end position="228"/>
    </location>
</feature>
<dbReference type="EMBL" id="QHKM01000004">
    <property type="protein sequence ID" value="RAK65974.1"/>
    <property type="molecule type" value="Genomic_DNA"/>
</dbReference>
<keyword evidence="2" id="KW-0732">Signal</keyword>
<evidence type="ECO:0008006" key="5">
    <source>
        <dbReference type="Google" id="ProtNLM"/>
    </source>
</evidence>
<feature type="compositionally biased region" description="Low complexity" evidence="1">
    <location>
        <begin position="218"/>
        <end position="228"/>
    </location>
</feature>
<accession>A0A328BJ79</accession>
<dbReference type="Proteomes" id="UP000248553">
    <property type="component" value="Unassembled WGS sequence"/>
</dbReference>
<feature type="region of interest" description="Disordered" evidence="1">
    <location>
        <begin position="204"/>
        <end position="228"/>
    </location>
</feature>
<feature type="signal peptide" evidence="2">
    <location>
        <begin position="1"/>
        <end position="24"/>
    </location>
</feature>
<dbReference type="RefSeq" id="WP_111478884.1">
    <property type="nucleotide sequence ID" value="NZ_QHKM01000004.1"/>
</dbReference>
<dbReference type="OrthoDB" id="878909at2"/>
<keyword evidence="4" id="KW-1185">Reference proteome</keyword>
<organism evidence="3 4">
    <name type="scientific">Hymenobacter edaphi</name>
    <dbReference type="NCBI Taxonomy" id="2211146"/>
    <lineage>
        <taxon>Bacteria</taxon>
        <taxon>Pseudomonadati</taxon>
        <taxon>Bacteroidota</taxon>
        <taxon>Cytophagia</taxon>
        <taxon>Cytophagales</taxon>
        <taxon>Hymenobacteraceae</taxon>
        <taxon>Hymenobacter</taxon>
    </lineage>
</organism>
<proteinExistence type="predicted"/>
<protein>
    <recommendedName>
        <fullName evidence="5">ABC-type transport auxiliary lipoprotein component domain-containing protein</fullName>
    </recommendedName>
</protein>
<evidence type="ECO:0000313" key="3">
    <source>
        <dbReference type="EMBL" id="RAK65974.1"/>
    </source>
</evidence>
<evidence type="ECO:0000256" key="2">
    <source>
        <dbReference type="SAM" id="SignalP"/>
    </source>
</evidence>
<evidence type="ECO:0000313" key="4">
    <source>
        <dbReference type="Proteomes" id="UP000248553"/>
    </source>
</evidence>
<comment type="caution">
    <text evidence="3">The sequence shown here is derived from an EMBL/GenBank/DDBJ whole genome shotgun (WGS) entry which is preliminary data.</text>
</comment>
<sequence>MTLPFRFALALATLTLLLPGCKSADRVMFQPSPAALTERLPSLEIAVENGPLDTSAGALPDDPQRLFEREVRMNLSDPEDTLRFGTAQLQVVDCSTKRTGRVLQGLQMLTFMLPSLLGVPLEWYETDLKAAVQIVSAQGDTLATYTGRGQSRVRVAVYHGYSQTQAHRVADLAALREALAQIKLQLDNDSGRLRGALLTAGPLRRGSGQSTGSLPVPAADAQARTAAR</sequence>